<dbReference type="AlphaFoldDB" id="A0A9P5YKC6"/>
<evidence type="ECO:0000313" key="2">
    <source>
        <dbReference type="EMBL" id="KAF9470220.1"/>
    </source>
</evidence>
<keyword evidence="3" id="KW-1185">Reference proteome</keyword>
<feature type="signal peptide" evidence="1">
    <location>
        <begin position="1"/>
        <end position="15"/>
    </location>
</feature>
<sequence length="83" mass="8990">MTAFMLALLSLGCDHRREPPGLDCQLAWGPTASSHPETRWIRNSVAMPSTWRTALSTSTTCPERTCVGSVYCSQGSALLNAYA</sequence>
<dbReference type="Proteomes" id="UP000807469">
    <property type="component" value="Unassembled WGS sequence"/>
</dbReference>
<proteinExistence type="predicted"/>
<name>A0A9P5YKC6_9AGAR</name>
<evidence type="ECO:0000313" key="3">
    <source>
        <dbReference type="Proteomes" id="UP000807469"/>
    </source>
</evidence>
<comment type="caution">
    <text evidence="2">The sequence shown here is derived from an EMBL/GenBank/DDBJ whole genome shotgun (WGS) entry which is preliminary data.</text>
</comment>
<gene>
    <name evidence="2" type="ORF">BDN70DRAFT_939915</name>
</gene>
<keyword evidence="1" id="KW-0732">Signal</keyword>
<feature type="chain" id="PRO_5040406942" evidence="1">
    <location>
        <begin position="16"/>
        <end position="83"/>
    </location>
</feature>
<protein>
    <submittedName>
        <fullName evidence="2">Uncharacterized protein</fullName>
    </submittedName>
</protein>
<accession>A0A9P5YKC6</accession>
<organism evidence="2 3">
    <name type="scientific">Pholiota conissans</name>
    <dbReference type="NCBI Taxonomy" id="109636"/>
    <lineage>
        <taxon>Eukaryota</taxon>
        <taxon>Fungi</taxon>
        <taxon>Dikarya</taxon>
        <taxon>Basidiomycota</taxon>
        <taxon>Agaricomycotina</taxon>
        <taxon>Agaricomycetes</taxon>
        <taxon>Agaricomycetidae</taxon>
        <taxon>Agaricales</taxon>
        <taxon>Agaricineae</taxon>
        <taxon>Strophariaceae</taxon>
        <taxon>Pholiota</taxon>
    </lineage>
</organism>
<reference evidence="2" key="1">
    <citation type="submission" date="2020-11" db="EMBL/GenBank/DDBJ databases">
        <authorList>
            <consortium name="DOE Joint Genome Institute"/>
            <person name="Ahrendt S."/>
            <person name="Riley R."/>
            <person name="Andreopoulos W."/>
            <person name="Labutti K."/>
            <person name="Pangilinan J."/>
            <person name="Ruiz-Duenas F.J."/>
            <person name="Barrasa J.M."/>
            <person name="Sanchez-Garcia M."/>
            <person name="Camarero S."/>
            <person name="Miyauchi S."/>
            <person name="Serrano A."/>
            <person name="Linde D."/>
            <person name="Babiker R."/>
            <person name="Drula E."/>
            <person name="Ayuso-Fernandez I."/>
            <person name="Pacheco R."/>
            <person name="Padilla G."/>
            <person name="Ferreira P."/>
            <person name="Barriuso J."/>
            <person name="Kellner H."/>
            <person name="Castanera R."/>
            <person name="Alfaro M."/>
            <person name="Ramirez L."/>
            <person name="Pisabarro A.G."/>
            <person name="Kuo A."/>
            <person name="Tritt A."/>
            <person name="Lipzen A."/>
            <person name="He G."/>
            <person name="Yan M."/>
            <person name="Ng V."/>
            <person name="Cullen D."/>
            <person name="Martin F."/>
            <person name="Rosso M.-N."/>
            <person name="Henrissat B."/>
            <person name="Hibbett D."/>
            <person name="Martinez A.T."/>
            <person name="Grigoriev I.V."/>
        </authorList>
    </citation>
    <scope>NUCLEOTIDE SEQUENCE</scope>
    <source>
        <strain evidence="2">CIRM-BRFM 674</strain>
    </source>
</reference>
<dbReference type="EMBL" id="MU156151">
    <property type="protein sequence ID" value="KAF9470220.1"/>
    <property type="molecule type" value="Genomic_DNA"/>
</dbReference>
<evidence type="ECO:0000256" key="1">
    <source>
        <dbReference type="SAM" id="SignalP"/>
    </source>
</evidence>